<comment type="caution">
    <text evidence="3">The sequence shown here is derived from an EMBL/GenBank/DDBJ whole genome shotgun (WGS) entry which is preliminary data.</text>
</comment>
<dbReference type="PANTHER" id="PTHR42901:SF1">
    <property type="entry name" value="ALCOHOL DEHYDROGENASE"/>
    <property type="match status" value="1"/>
</dbReference>
<dbReference type="InterPro" id="IPR036291">
    <property type="entry name" value="NAD(P)-bd_dom_sf"/>
</dbReference>
<organism evidence="3 4">
    <name type="scientific">Pseudoclavibacter terrae</name>
    <dbReference type="NCBI Taxonomy" id="1530195"/>
    <lineage>
        <taxon>Bacteria</taxon>
        <taxon>Bacillati</taxon>
        <taxon>Actinomycetota</taxon>
        <taxon>Actinomycetes</taxon>
        <taxon>Micrococcales</taxon>
        <taxon>Microbacteriaceae</taxon>
        <taxon>Pseudoclavibacter</taxon>
    </lineage>
</organism>
<dbReference type="Gene3D" id="3.40.50.720">
    <property type="entry name" value="NAD(P)-binding Rossmann-like Domain"/>
    <property type="match status" value="1"/>
</dbReference>
<evidence type="ECO:0000256" key="1">
    <source>
        <dbReference type="ARBA" id="ARBA00006484"/>
    </source>
</evidence>
<dbReference type="InterPro" id="IPR002347">
    <property type="entry name" value="SDR_fam"/>
</dbReference>
<evidence type="ECO:0000313" key="4">
    <source>
        <dbReference type="Proteomes" id="UP000490386"/>
    </source>
</evidence>
<dbReference type="OrthoDB" id="9775296at2"/>
<name>A0A7J5B6F2_9MICO</name>
<dbReference type="AlphaFoldDB" id="A0A7J5B6F2"/>
<accession>A0A7J5B6F2</accession>
<dbReference type="SUPFAM" id="SSF51735">
    <property type="entry name" value="NAD(P)-binding Rossmann-fold domains"/>
    <property type="match status" value="1"/>
</dbReference>
<keyword evidence="4" id="KW-1185">Reference proteome</keyword>
<proteinExistence type="inferred from homology"/>
<dbReference type="Pfam" id="PF00106">
    <property type="entry name" value="adh_short"/>
    <property type="match status" value="1"/>
</dbReference>
<dbReference type="RefSeq" id="WP_151422896.1">
    <property type="nucleotide sequence ID" value="NZ_WBJX01000001.1"/>
</dbReference>
<dbReference type="EMBL" id="WBJX01000001">
    <property type="protein sequence ID" value="KAB1639732.1"/>
    <property type="molecule type" value="Genomic_DNA"/>
</dbReference>
<gene>
    <name evidence="3" type="ORF">F8O03_05295</name>
</gene>
<dbReference type="Proteomes" id="UP000490386">
    <property type="component" value="Unassembled WGS sequence"/>
</dbReference>
<dbReference type="PRINTS" id="PR00081">
    <property type="entry name" value="GDHRDH"/>
</dbReference>
<protein>
    <submittedName>
        <fullName evidence="3">SDR family oxidoreductase</fullName>
    </submittedName>
</protein>
<sequence length="273" mass="29238">MPEQQRTRVVVVTGASSGIGRSTVRSLRADGREVLATARRADRLDELAAETGAEVLAGDITSDSFVAELRDRAAELGEVEALVNVAGGAFGTESVEESRIDDWQRMFDLNVLGTKRVITALLPLLRASAASSQDEFPHADIVTVTSTAGRVIYQGGGGYVAVKAAEAAMIGVLRLELGGEPIRVIDIAPGMVHTDEFTLKRMRGDEASAAKLYEGVDHPLTADDIAATIQLALQLPGHVNVDELIVRPVAQREQFQLHRGRLAMKDTAKESSE</sequence>
<evidence type="ECO:0000256" key="2">
    <source>
        <dbReference type="ARBA" id="ARBA00023002"/>
    </source>
</evidence>
<evidence type="ECO:0000313" key="3">
    <source>
        <dbReference type="EMBL" id="KAB1639732.1"/>
    </source>
</evidence>
<comment type="similarity">
    <text evidence="1">Belongs to the short-chain dehydrogenases/reductases (SDR) family.</text>
</comment>
<reference evidence="3 4" key="1">
    <citation type="submission" date="2019-09" db="EMBL/GenBank/DDBJ databases">
        <title>Phylogeny of genus Pseudoclavibacter and closely related genus.</title>
        <authorList>
            <person name="Li Y."/>
        </authorList>
    </citation>
    <scope>NUCLEOTIDE SEQUENCE [LARGE SCALE GENOMIC DNA]</scope>
    <source>
        <strain evidence="3 4">THG-MD12</strain>
    </source>
</reference>
<keyword evidence="2" id="KW-0560">Oxidoreductase</keyword>
<dbReference type="PANTHER" id="PTHR42901">
    <property type="entry name" value="ALCOHOL DEHYDROGENASE"/>
    <property type="match status" value="1"/>
</dbReference>
<dbReference type="GO" id="GO:0016491">
    <property type="term" value="F:oxidoreductase activity"/>
    <property type="evidence" value="ECO:0007669"/>
    <property type="project" value="UniProtKB-KW"/>
</dbReference>